<evidence type="ECO:0000256" key="1">
    <source>
        <dbReference type="ARBA" id="ARBA00008142"/>
    </source>
</evidence>
<evidence type="ECO:0000313" key="10">
    <source>
        <dbReference type="Proteomes" id="UP001249851"/>
    </source>
</evidence>
<dbReference type="PRINTS" id="PR01243">
    <property type="entry name" value="NUCDPKINASE"/>
</dbReference>
<accession>A0AAD9Q2R2</accession>
<comment type="caution">
    <text evidence="6">Lacks conserved residue(s) required for the propagation of feature annotation.</text>
</comment>
<keyword evidence="3" id="KW-0547">Nucleotide-binding</keyword>
<evidence type="ECO:0000256" key="4">
    <source>
        <dbReference type="ARBA" id="ARBA00022777"/>
    </source>
</evidence>
<gene>
    <name evidence="9" type="ORF">P5673_024881</name>
</gene>
<dbReference type="GO" id="GO:0004550">
    <property type="term" value="F:nucleoside diphosphate kinase activity"/>
    <property type="evidence" value="ECO:0007669"/>
    <property type="project" value="InterPro"/>
</dbReference>
<name>A0AAD9Q2R2_ACRCE</name>
<reference evidence="9" key="2">
    <citation type="journal article" date="2023" name="Science">
        <title>Genomic signatures of disease resistance in endangered staghorn corals.</title>
        <authorList>
            <person name="Vollmer S.V."/>
            <person name="Selwyn J.D."/>
            <person name="Despard B.A."/>
            <person name="Roesel C.L."/>
        </authorList>
    </citation>
    <scope>NUCLEOTIDE SEQUENCE</scope>
    <source>
        <strain evidence="9">K2</strain>
    </source>
</reference>
<keyword evidence="2" id="KW-0808">Transferase</keyword>
<keyword evidence="10" id="KW-1185">Reference proteome</keyword>
<dbReference type="InterPro" id="IPR036850">
    <property type="entry name" value="NDK-like_dom_sf"/>
</dbReference>
<dbReference type="SUPFAM" id="SSF54919">
    <property type="entry name" value="Nucleoside diphosphate kinase, NDK"/>
    <property type="match status" value="1"/>
</dbReference>
<dbReference type="GO" id="GO:0006228">
    <property type="term" value="P:UTP biosynthetic process"/>
    <property type="evidence" value="ECO:0007669"/>
    <property type="project" value="InterPro"/>
</dbReference>
<dbReference type="AlphaFoldDB" id="A0AAD9Q2R2"/>
<evidence type="ECO:0000256" key="7">
    <source>
        <dbReference type="RuleBase" id="RU004011"/>
    </source>
</evidence>
<evidence type="ECO:0000256" key="6">
    <source>
        <dbReference type="PROSITE-ProRule" id="PRU00706"/>
    </source>
</evidence>
<dbReference type="GO" id="GO:0006183">
    <property type="term" value="P:GTP biosynthetic process"/>
    <property type="evidence" value="ECO:0007669"/>
    <property type="project" value="InterPro"/>
</dbReference>
<sequence>MVIYSKDIDIHIFEDLGPGLFGTREVKTIIKNNGFLVIKSRVVKFSRQEAENFYKEHKDCFFYNRLVGFMSSAPMTAIVLAKENGVKEWRELMGPTKTYRAKEIAPTSIRALYGISDTRNAAHGSDSDESARKEISFFFPEFCFDHWLENHEPFYREKRDQLVWCEERGIHHYAGT</sequence>
<evidence type="ECO:0000256" key="2">
    <source>
        <dbReference type="ARBA" id="ARBA00022679"/>
    </source>
</evidence>
<proteinExistence type="inferred from homology"/>
<dbReference type="Gene3D" id="3.30.70.141">
    <property type="entry name" value="Nucleoside diphosphate kinase-like domain"/>
    <property type="match status" value="1"/>
</dbReference>
<comment type="similarity">
    <text evidence="1 6 7">Belongs to the NDK family.</text>
</comment>
<keyword evidence="5" id="KW-0067">ATP-binding</keyword>
<dbReference type="PANTHER" id="PTHR46161">
    <property type="entry name" value="NUCLEOSIDE DIPHOSPHATE KINASE"/>
    <property type="match status" value="1"/>
</dbReference>
<dbReference type="PROSITE" id="PS51374">
    <property type="entry name" value="NDPK_LIKE"/>
    <property type="match status" value="1"/>
</dbReference>
<evidence type="ECO:0000256" key="5">
    <source>
        <dbReference type="ARBA" id="ARBA00022840"/>
    </source>
</evidence>
<evidence type="ECO:0000313" key="9">
    <source>
        <dbReference type="EMBL" id="KAK2553658.1"/>
    </source>
</evidence>
<keyword evidence="4 9" id="KW-0418">Kinase</keyword>
<protein>
    <submittedName>
        <fullName evidence="9">Nucleoside diphosphate kinase 6</fullName>
    </submittedName>
</protein>
<dbReference type="EMBL" id="JARQWQ010000075">
    <property type="protein sequence ID" value="KAK2553658.1"/>
    <property type="molecule type" value="Genomic_DNA"/>
</dbReference>
<dbReference type="GO" id="GO:0006241">
    <property type="term" value="P:CTP biosynthetic process"/>
    <property type="evidence" value="ECO:0007669"/>
    <property type="project" value="InterPro"/>
</dbReference>
<dbReference type="PANTHER" id="PTHR46161:SF3">
    <property type="entry name" value="NUCLEOSIDE DIPHOSPHATE KINASE DDB_G0292928-RELATED"/>
    <property type="match status" value="1"/>
</dbReference>
<feature type="domain" description="Nucleoside diphosphate kinase-like" evidence="8">
    <location>
        <begin position="18"/>
        <end position="145"/>
    </location>
</feature>
<dbReference type="SMART" id="SM00562">
    <property type="entry name" value="NDK"/>
    <property type="match status" value="1"/>
</dbReference>
<evidence type="ECO:0000259" key="8">
    <source>
        <dbReference type="SMART" id="SM00562"/>
    </source>
</evidence>
<dbReference type="Proteomes" id="UP001249851">
    <property type="component" value="Unassembled WGS sequence"/>
</dbReference>
<reference evidence="9" key="1">
    <citation type="journal article" date="2023" name="G3 (Bethesda)">
        <title>Whole genome assembly and annotation of the endangered Caribbean coral Acropora cervicornis.</title>
        <authorList>
            <person name="Selwyn J.D."/>
            <person name="Vollmer S.V."/>
        </authorList>
    </citation>
    <scope>NUCLEOTIDE SEQUENCE</scope>
    <source>
        <strain evidence="9">K2</strain>
    </source>
</reference>
<evidence type="ECO:0000256" key="3">
    <source>
        <dbReference type="ARBA" id="ARBA00022741"/>
    </source>
</evidence>
<dbReference type="InterPro" id="IPR001564">
    <property type="entry name" value="Nucleoside_diP_kinase"/>
</dbReference>
<dbReference type="Pfam" id="PF00334">
    <property type="entry name" value="NDK"/>
    <property type="match status" value="1"/>
</dbReference>
<comment type="caution">
    <text evidence="9">The sequence shown here is derived from an EMBL/GenBank/DDBJ whole genome shotgun (WGS) entry which is preliminary data.</text>
</comment>
<organism evidence="9 10">
    <name type="scientific">Acropora cervicornis</name>
    <name type="common">Staghorn coral</name>
    <dbReference type="NCBI Taxonomy" id="6130"/>
    <lineage>
        <taxon>Eukaryota</taxon>
        <taxon>Metazoa</taxon>
        <taxon>Cnidaria</taxon>
        <taxon>Anthozoa</taxon>
        <taxon>Hexacorallia</taxon>
        <taxon>Scleractinia</taxon>
        <taxon>Astrocoeniina</taxon>
        <taxon>Acroporidae</taxon>
        <taxon>Acropora</taxon>
    </lineage>
</organism>
<dbReference type="GO" id="GO:0005524">
    <property type="term" value="F:ATP binding"/>
    <property type="evidence" value="ECO:0007669"/>
    <property type="project" value="UniProtKB-KW"/>
</dbReference>
<dbReference type="InterPro" id="IPR034907">
    <property type="entry name" value="NDK-like_dom"/>
</dbReference>